<evidence type="ECO:0000313" key="3">
    <source>
        <dbReference type="Proteomes" id="UP000719412"/>
    </source>
</evidence>
<evidence type="ECO:0000256" key="1">
    <source>
        <dbReference type="SAM" id="SignalP"/>
    </source>
</evidence>
<dbReference type="EMBL" id="JABDTM020022981">
    <property type="protein sequence ID" value="KAH0815535.1"/>
    <property type="molecule type" value="Genomic_DNA"/>
</dbReference>
<feature type="chain" id="PRO_5035210658" evidence="1">
    <location>
        <begin position="18"/>
        <end position="211"/>
    </location>
</feature>
<keyword evidence="3" id="KW-1185">Reference proteome</keyword>
<feature type="signal peptide" evidence="1">
    <location>
        <begin position="1"/>
        <end position="17"/>
    </location>
</feature>
<reference evidence="2" key="2">
    <citation type="submission" date="2021-08" db="EMBL/GenBank/DDBJ databases">
        <authorList>
            <person name="Eriksson T."/>
        </authorList>
    </citation>
    <scope>NUCLEOTIDE SEQUENCE</scope>
    <source>
        <strain evidence="2">Stoneville</strain>
        <tissue evidence="2">Whole head</tissue>
    </source>
</reference>
<sequence length="211" mass="22484">MKLSLLIFAVALSTACGLYMYPKHRPRDEEVFQSLASFFNQLGRRANMKRCANTFDESCLNGPIGGATSDENWLSNGSPGKRCSNIFGSSCVDGGTAGAGADEDFLGGGGGPAGHVATTTLPARIRAEGPSDPACNCHVIMLTARSSPTWTSRRTCRNIRHNAISNNGQVLPTEFKRTLLNYYLSAVALHVSMVSLFALDARAAVHETVSA</sequence>
<proteinExistence type="predicted"/>
<comment type="caution">
    <text evidence="2">The sequence shown here is derived from an EMBL/GenBank/DDBJ whole genome shotgun (WGS) entry which is preliminary data.</text>
</comment>
<dbReference type="PROSITE" id="PS51257">
    <property type="entry name" value="PROKAR_LIPOPROTEIN"/>
    <property type="match status" value="1"/>
</dbReference>
<protein>
    <submittedName>
        <fullName evidence="2">Uncharacterized protein</fullName>
    </submittedName>
</protein>
<dbReference type="Proteomes" id="UP000719412">
    <property type="component" value="Unassembled WGS sequence"/>
</dbReference>
<reference evidence="2" key="1">
    <citation type="journal article" date="2020" name="J Insects Food Feed">
        <title>The yellow mealworm (Tenebrio molitor) genome: a resource for the emerging insects as food and feed industry.</title>
        <authorList>
            <person name="Eriksson T."/>
            <person name="Andere A."/>
            <person name="Kelstrup H."/>
            <person name="Emery V."/>
            <person name="Picard C."/>
        </authorList>
    </citation>
    <scope>NUCLEOTIDE SEQUENCE</scope>
    <source>
        <strain evidence="2">Stoneville</strain>
        <tissue evidence="2">Whole head</tissue>
    </source>
</reference>
<dbReference type="AlphaFoldDB" id="A0A8J6HJ10"/>
<organism evidence="2 3">
    <name type="scientific">Tenebrio molitor</name>
    <name type="common">Yellow mealworm beetle</name>
    <dbReference type="NCBI Taxonomy" id="7067"/>
    <lineage>
        <taxon>Eukaryota</taxon>
        <taxon>Metazoa</taxon>
        <taxon>Ecdysozoa</taxon>
        <taxon>Arthropoda</taxon>
        <taxon>Hexapoda</taxon>
        <taxon>Insecta</taxon>
        <taxon>Pterygota</taxon>
        <taxon>Neoptera</taxon>
        <taxon>Endopterygota</taxon>
        <taxon>Coleoptera</taxon>
        <taxon>Polyphaga</taxon>
        <taxon>Cucujiformia</taxon>
        <taxon>Tenebrionidae</taxon>
        <taxon>Tenebrio</taxon>
    </lineage>
</organism>
<evidence type="ECO:0000313" key="2">
    <source>
        <dbReference type="EMBL" id="KAH0815535.1"/>
    </source>
</evidence>
<name>A0A8J6HJ10_TENMO</name>
<accession>A0A8J6HJ10</accession>
<keyword evidence="1" id="KW-0732">Signal</keyword>
<gene>
    <name evidence="2" type="ORF">GEV33_007255</name>
</gene>